<comment type="caution">
    <text evidence="5">The sequence shown here is derived from an EMBL/GenBank/DDBJ whole genome shotgun (WGS) entry which is preliminary data.</text>
</comment>
<evidence type="ECO:0000256" key="1">
    <source>
        <dbReference type="ARBA" id="ARBA00001954"/>
    </source>
</evidence>
<dbReference type="Proteomes" id="UP000029575">
    <property type="component" value="Unassembled WGS sequence"/>
</dbReference>
<protein>
    <submittedName>
        <fullName evidence="5">Cupin superfamily protein</fullName>
    </submittedName>
</protein>
<dbReference type="InterPro" id="IPR039994">
    <property type="entry name" value="NO66-like"/>
</dbReference>
<dbReference type="AlphaFoldDB" id="A0AA88Z520"/>
<dbReference type="SUPFAM" id="SSF51197">
    <property type="entry name" value="Clavaminate synthase-like"/>
    <property type="match status" value="1"/>
</dbReference>
<dbReference type="PANTHER" id="PTHR13096:SF8">
    <property type="entry name" value="RIBOSOMAL OXYGENASE 1"/>
    <property type="match status" value="1"/>
</dbReference>
<evidence type="ECO:0000313" key="6">
    <source>
        <dbReference type="Proteomes" id="UP000029575"/>
    </source>
</evidence>
<evidence type="ECO:0000259" key="4">
    <source>
        <dbReference type="PROSITE" id="PS51184"/>
    </source>
</evidence>
<dbReference type="PROSITE" id="PS51184">
    <property type="entry name" value="JMJC"/>
    <property type="match status" value="1"/>
</dbReference>
<dbReference type="SMART" id="SM00558">
    <property type="entry name" value="JmjC"/>
    <property type="match status" value="1"/>
</dbReference>
<keyword evidence="2" id="KW-0479">Metal-binding</keyword>
<dbReference type="Pfam" id="PF08007">
    <property type="entry name" value="JmjC_2"/>
    <property type="match status" value="1"/>
</dbReference>
<dbReference type="Gene3D" id="2.60.120.650">
    <property type="entry name" value="Cupin"/>
    <property type="match status" value="1"/>
</dbReference>
<gene>
    <name evidence="5" type="ORF">DM43_2785</name>
</gene>
<dbReference type="PANTHER" id="PTHR13096">
    <property type="entry name" value="MINA53 MYC INDUCED NUCLEAR ANTIGEN"/>
    <property type="match status" value="1"/>
</dbReference>
<evidence type="ECO:0000256" key="2">
    <source>
        <dbReference type="ARBA" id="ARBA00022723"/>
    </source>
</evidence>
<dbReference type="InterPro" id="IPR003347">
    <property type="entry name" value="JmjC_dom"/>
</dbReference>
<feature type="domain" description="JmjC" evidence="4">
    <location>
        <begin position="91"/>
        <end position="236"/>
    </location>
</feature>
<sequence length="385" mass="44093">MSIQFSIEPSLFKNQYQEKQPLLMRSAASIENFSWRDVNEIFSRCDVDSKDFKISYNGIRPKHEYVESYLDIGTLRHRLVKPVVYDLLRKGATLIANKITNEPRIYEFSRAIAQYTGRRIVSSAYAAFGTKDSYRCHWDTRDVFAIQIIGRKRWILYEPSLDLPLYTQQSRDYEHLHPCPSAVYMDTVLEPGDVLYIPRGWWHNPLPLGGGTFHLALGTFPAYAIDYLSWIVAQMQNFLSARKALVDPRPDSELMDELTKDLSSLIMDPKSYAKFIDEYIGATRIDTPLAIDIFGNTQIDAISDSTSLRIATQTPHHGLANRYIIANGTKINLSEQSMMLITTIIEKPGITVGNLKYHYPDFDGNKVTKLITDLCHHDIIEIMPE</sequence>
<dbReference type="RefSeq" id="WP_080747741.1">
    <property type="nucleotide sequence ID" value="NZ_KN150854.1"/>
</dbReference>
<keyword evidence="3" id="KW-0408">Iron</keyword>
<name>A0AA88Z520_BURCE</name>
<comment type="cofactor">
    <cofactor evidence="1">
        <name>Fe(2+)</name>
        <dbReference type="ChEBI" id="CHEBI:29033"/>
    </cofactor>
</comment>
<evidence type="ECO:0000313" key="5">
    <source>
        <dbReference type="EMBL" id="KGB99221.1"/>
    </source>
</evidence>
<evidence type="ECO:0000256" key="3">
    <source>
        <dbReference type="ARBA" id="ARBA00023004"/>
    </source>
</evidence>
<organism evidence="5 6">
    <name type="scientific">Burkholderia cepacia</name>
    <name type="common">Pseudomonas cepacia</name>
    <dbReference type="NCBI Taxonomy" id="292"/>
    <lineage>
        <taxon>Bacteria</taxon>
        <taxon>Pseudomonadati</taxon>
        <taxon>Pseudomonadota</taxon>
        <taxon>Betaproteobacteria</taxon>
        <taxon>Burkholderiales</taxon>
        <taxon>Burkholderiaceae</taxon>
        <taxon>Burkholderia</taxon>
        <taxon>Burkholderia cepacia complex</taxon>
    </lineage>
</organism>
<proteinExistence type="predicted"/>
<dbReference type="GO" id="GO:0046872">
    <property type="term" value="F:metal ion binding"/>
    <property type="evidence" value="ECO:0007669"/>
    <property type="project" value="UniProtKB-KW"/>
</dbReference>
<dbReference type="EMBL" id="JPGD01000005">
    <property type="protein sequence ID" value="KGB99221.1"/>
    <property type="molecule type" value="Genomic_DNA"/>
</dbReference>
<accession>A0AA88Z520</accession>
<reference evidence="5 6" key="1">
    <citation type="submission" date="2014-06" db="EMBL/GenBank/DDBJ databases">
        <authorList>
            <person name="Bishop-Lilly K.A."/>
            <person name="Broomall S.M."/>
            <person name="Chain P.S."/>
            <person name="Chertkov O."/>
            <person name="Coyne S.R."/>
            <person name="Daligault H.E."/>
            <person name="Davenport K.W."/>
            <person name="Erkkila T."/>
            <person name="Frey K.G."/>
            <person name="Gibbons H.S."/>
            <person name="Gu W."/>
            <person name="Jaissle J."/>
            <person name="Johnson S.L."/>
            <person name="Koroleva G.I."/>
            <person name="Ladner J.T."/>
            <person name="Lo C.-C."/>
            <person name="Minogue T.D."/>
            <person name="Munk C."/>
            <person name="Palacios G.F."/>
            <person name="Redden C.L."/>
            <person name="Rosenzweig C.N."/>
            <person name="Scholz M.B."/>
            <person name="Teshima H."/>
            <person name="Xu Y."/>
        </authorList>
    </citation>
    <scope>NUCLEOTIDE SEQUENCE [LARGE SCALE GENOMIC DNA]</scope>
    <source>
        <strain evidence="5 6">DWS 37UF10B-2</strain>
    </source>
</reference>